<evidence type="ECO:0000313" key="2">
    <source>
        <dbReference type="EMBL" id="KAF2443931.1"/>
    </source>
</evidence>
<proteinExistence type="predicted"/>
<dbReference type="EMBL" id="MU001501">
    <property type="protein sequence ID" value="KAF2443931.1"/>
    <property type="molecule type" value="Genomic_DNA"/>
</dbReference>
<evidence type="ECO:0000256" key="1">
    <source>
        <dbReference type="SAM" id="SignalP"/>
    </source>
</evidence>
<reference evidence="2" key="1">
    <citation type="journal article" date="2020" name="Stud. Mycol.">
        <title>101 Dothideomycetes genomes: a test case for predicting lifestyles and emergence of pathogens.</title>
        <authorList>
            <person name="Haridas S."/>
            <person name="Albert R."/>
            <person name="Binder M."/>
            <person name="Bloem J."/>
            <person name="Labutti K."/>
            <person name="Salamov A."/>
            <person name="Andreopoulos B."/>
            <person name="Baker S."/>
            <person name="Barry K."/>
            <person name="Bills G."/>
            <person name="Bluhm B."/>
            <person name="Cannon C."/>
            <person name="Castanera R."/>
            <person name="Culley D."/>
            <person name="Daum C."/>
            <person name="Ezra D."/>
            <person name="Gonzalez J."/>
            <person name="Henrissat B."/>
            <person name="Kuo A."/>
            <person name="Liang C."/>
            <person name="Lipzen A."/>
            <person name="Lutzoni F."/>
            <person name="Magnuson J."/>
            <person name="Mondo S."/>
            <person name="Nolan M."/>
            <person name="Ohm R."/>
            <person name="Pangilinan J."/>
            <person name="Park H.-J."/>
            <person name="Ramirez L."/>
            <person name="Alfaro M."/>
            <person name="Sun H."/>
            <person name="Tritt A."/>
            <person name="Yoshinaga Y."/>
            <person name="Zwiers L.-H."/>
            <person name="Turgeon B."/>
            <person name="Goodwin S."/>
            <person name="Spatafora J."/>
            <person name="Crous P."/>
            <person name="Grigoriev I."/>
        </authorList>
    </citation>
    <scope>NUCLEOTIDE SEQUENCE</scope>
    <source>
        <strain evidence="2">CBS 690.94</strain>
    </source>
</reference>
<feature type="signal peptide" evidence="1">
    <location>
        <begin position="1"/>
        <end position="22"/>
    </location>
</feature>
<dbReference type="Proteomes" id="UP000799764">
    <property type="component" value="Unassembled WGS sequence"/>
</dbReference>
<comment type="caution">
    <text evidence="2">The sequence shown here is derived from an EMBL/GenBank/DDBJ whole genome shotgun (WGS) entry which is preliminary data.</text>
</comment>
<organism evidence="2 3">
    <name type="scientific">Karstenula rhodostoma CBS 690.94</name>
    <dbReference type="NCBI Taxonomy" id="1392251"/>
    <lineage>
        <taxon>Eukaryota</taxon>
        <taxon>Fungi</taxon>
        <taxon>Dikarya</taxon>
        <taxon>Ascomycota</taxon>
        <taxon>Pezizomycotina</taxon>
        <taxon>Dothideomycetes</taxon>
        <taxon>Pleosporomycetidae</taxon>
        <taxon>Pleosporales</taxon>
        <taxon>Massarineae</taxon>
        <taxon>Didymosphaeriaceae</taxon>
        <taxon>Karstenula</taxon>
    </lineage>
</organism>
<keyword evidence="3" id="KW-1185">Reference proteome</keyword>
<accession>A0A9P4UBB1</accession>
<gene>
    <name evidence="2" type="ORF">P171DRAFT_444194</name>
</gene>
<name>A0A9P4UBB1_9PLEO</name>
<keyword evidence="1" id="KW-0732">Signal</keyword>
<evidence type="ECO:0000313" key="3">
    <source>
        <dbReference type="Proteomes" id="UP000799764"/>
    </source>
</evidence>
<dbReference type="AlphaFoldDB" id="A0A9P4UBB1"/>
<dbReference type="OrthoDB" id="10376028at2759"/>
<protein>
    <submittedName>
        <fullName evidence="2">Uncharacterized protein</fullName>
    </submittedName>
</protein>
<feature type="chain" id="PRO_5040381311" evidence="1">
    <location>
        <begin position="23"/>
        <end position="151"/>
    </location>
</feature>
<sequence>MHSNQMIYILFLIVVMLLGSSAEDQRPDWCKDLAKSSQTCNPPEPGHPDCPHTWVEHCNLWQKMSDATKAAHAAQNLPIEFWILDFEHTKSAEKKVMLYQRIVDTYDECIVQREYANDVCREMRGTVTQGHEKSVQWYRDKKNAFLSGHVD</sequence>